<sequence>MSDNKFVFLFKNRENDNGTTQKSTDTAQKHSIGQPTHTTCSKIEIRCRQRKKVCHAGSVILLADKAPTNLRKCRKAIFQKAGMATQRTMT</sequence>
<evidence type="ECO:0000313" key="3">
    <source>
        <dbReference type="Proteomes" id="UP001054945"/>
    </source>
</evidence>
<gene>
    <name evidence="2" type="ORF">CEXT_307751</name>
</gene>
<name>A0AAV4UA35_CAEEX</name>
<accession>A0AAV4UA35</accession>
<dbReference type="Proteomes" id="UP001054945">
    <property type="component" value="Unassembled WGS sequence"/>
</dbReference>
<evidence type="ECO:0000313" key="2">
    <source>
        <dbReference type="EMBL" id="GIY54602.1"/>
    </source>
</evidence>
<evidence type="ECO:0000256" key="1">
    <source>
        <dbReference type="SAM" id="MobiDB-lite"/>
    </source>
</evidence>
<dbReference type="AlphaFoldDB" id="A0AAV4UA35"/>
<organism evidence="2 3">
    <name type="scientific">Caerostris extrusa</name>
    <name type="common">Bark spider</name>
    <name type="synonym">Caerostris bankana</name>
    <dbReference type="NCBI Taxonomy" id="172846"/>
    <lineage>
        <taxon>Eukaryota</taxon>
        <taxon>Metazoa</taxon>
        <taxon>Ecdysozoa</taxon>
        <taxon>Arthropoda</taxon>
        <taxon>Chelicerata</taxon>
        <taxon>Arachnida</taxon>
        <taxon>Araneae</taxon>
        <taxon>Araneomorphae</taxon>
        <taxon>Entelegynae</taxon>
        <taxon>Araneoidea</taxon>
        <taxon>Araneidae</taxon>
        <taxon>Caerostris</taxon>
    </lineage>
</organism>
<reference evidence="2 3" key="1">
    <citation type="submission" date="2021-06" db="EMBL/GenBank/DDBJ databases">
        <title>Caerostris extrusa draft genome.</title>
        <authorList>
            <person name="Kono N."/>
            <person name="Arakawa K."/>
        </authorList>
    </citation>
    <scope>NUCLEOTIDE SEQUENCE [LARGE SCALE GENOMIC DNA]</scope>
</reference>
<dbReference type="EMBL" id="BPLR01012530">
    <property type="protein sequence ID" value="GIY54602.1"/>
    <property type="molecule type" value="Genomic_DNA"/>
</dbReference>
<proteinExistence type="predicted"/>
<feature type="compositionally biased region" description="Polar residues" evidence="1">
    <location>
        <begin position="17"/>
        <end position="37"/>
    </location>
</feature>
<feature type="region of interest" description="Disordered" evidence="1">
    <location>
        <begin position="12"/>
        <end position="37"/>
    </location>
</feature>
<protein>
    <submittedName>
        <fullName evidence="2">Uncharacterized protein</fullName>
    </submittedName>
</protein>
<keyword evidence="3" id="KW-1185">Reference proteome</keyword>
<comment type="caution">
    <text evidence="2">The sequence shown here is derived from an EMBL/GenBank/DDBJ whole genome shotgun (WGS) entry which is preliminary data.</text>
</comment>